<reference evidence="8 9" key="1">
    <citation type="submission" date="2018-08" db="EMBL/GenBank/DDBJ databases">
        <title>Form III RuBisCO-mediated autotrophy in Thermodesulfobium bacteria.</title>
        <authorList>
            <person name="Toshchakov S.V."/>
            <person name="Kublanov I.V."/>
            <person name="Frolov E."/>
            <person name="Bonch-Osmolovskaya E.A."/>
            <person name="Tourova T.P."/>
            <person name="Chernych N.A."/>
            <person name="Lebedinsky A.V."/>
        </authorList>
    </citation>
    <scope>NUCLEOTIDE SEQUENCE [LARGE SCALE GENOMIC DNA]</scope>
    <source>
        <strain evidence="8 9">SR</strain>
    </source>
</reference>
<feature type="compositionally biased region" description="Basic and acidic residues" evidence="6">
    <location>
        <begin position="389"/>
        <end position="401"/>
    </location>
</feature>
<dbReference type="PANTHER" id="PTHR35023">
    <property type="entry name" value="CHELATASE-RELATED"/>
    <property type="match status" value="1"/>
</dbReference>
<comment type="caution">
    <text evidence="8">The sequence shown here is derived from an EMBL/GenBank/DDBJ whole genome shotgun (WGS) entry which is preliminary data.</text>
</comment>
<dbReference type="Gene3D" id="3.40.50.410">
    <property type="entry name" value="von Willebrand factor, type A domain"/>
    <property type="match status" value="1"/>
</dbReference>
<dbReference type="CDD" id="cd00009">
    <property type="entry name" value="AAA"/>
    <property type="match status" value="1"/>
</dbReference>
<dbReference type="SUPFAM" id="SSF53300">
    <property type="entry name" value="vWA-like"/>
    <property type="match status" value="1"/>
</dbReference>
<dbReference type="InterPro" id="IPR041628">
    <property type="entry name" value="ChlI/MoxR_AAA_lid"/>
</dbReference>
<dbReference type="InterPro" id="IPR003593">
    <property type="entry name" value="AAA+_ATPase"/>
</dbReference>
<dbReference type="OrthoDB" id="9775079at2"/>
<dbReference type="Pfam" id="PF13519">
    <property type="entry name" value="VWA_2"/>
    <property type="match status" value="1"/>
</dbReference>
<protein>
    <recommendedName>
        <fullName evidence="4">Mg-protoporphyrin IX chelatase</fullName>
    </recommendedName>
</protein>
<evidence type="ECO:0000256" key="6">
    <source>
        <dbReference type="SAM" id="MobiDB-lite"/>
    </source>
</evidence>
<dbReference type="PROSITE" id="PS50234">
    <property type="entry name" value="VWFA"/>
    <property type="match status" value="1"/>
</dbReference>
<keyword evidence="5" id="KW-0175">Coiled coil</keyword>
<evidence type="ECO:0000313" key="9">
    <source>
        <dbReference type="Proteomes" id="UP000256329"/>
    </source>
</evidence>
<evidence type="ECO:0000256" key="5">
    <source>
        <dbReference type="SAM" id="Coils"/>
    </source>
</evidence>
<dbReference type="EMBL" id="QSLN01000002">
    <property type="protein sequence ID" value="RDV84262.1"/>
    <property type="molecule type" value="Genomic_DNA"/>
</dbReference>
<sequence length="660" mass="72963">MERVVFPFTALIGQEKMRLALLLCSINPRLGGVLIRGEKGTAKSTAVRGLAALLPEITVVAGCPCNCDPFQPKEVLCPFCQERLAKGEKLVPVRRKVPLVELPVSATEDRVVGSLDWEYALQKGKRRFAPGILARANRGIIYVDEVNLLDDHLVDVILDAAASGINVVEREGVTFVHPANFILVGTMNPEEGELRPQFLDRFGLCVPVESVADPAARAAILRRREEFEADPLSFLKRFAQAEAELREKIVRARQLLPLVRATPEAVRLAVALAQEANAAGHRAEIIMVQAARALAALEGEREASEEAVRRVAELVLYHRRREIPPPPQEEEEPPEPPSPEEPPEELEDSDQRPESTPSQTRKDSATGEKVPPPPGGAQEKIFAIGEPFAVRRIEHDRDRQLRRGSGRRSRTKTPSRSGRYVRAVFPRGRQDIAFDATLRAAAPYQPWRRREGVAVAIEPGDLREKEREKRIGNFLLFVVDASGSMGAQQRMVAAKGAIFSLLLDAYQKRDKVGMVVFKGERAEVVLPPTNSVELAHIQLKELPTGGRTPLAAGLLKAYEVARSYLRRDPDLAPLLIVVSDGRANVSMGSGNPWEEVERVASLIREESRIKALVVDVEQGGFLRFGLARRLADTLGAHYCPLEELKAESLLAAVRKIERLI</sequence>
<feature type="coiled-coil region" evidence="5">
    <location>
        <begin position="287"/>
        <end position="314"/>
    </location>
</feature>
<feature type="compositionally biased region" description="Basic residues" evidence="6">
    <location>
        <begin position="402"/>
        <end position="413"/>
    </location>
</feature>
<accession>A0A3D8P697</accession>
<evidence type="ECO:0000313" key="8">
    <source>
        <dbReference type="EMBL" id="RDV84262.1"/>
    </source>
</evidence>
<organism evidence="8 9">
    <name type="scientific">Ammonifex thiophilus</name>
    <dbReference type="NCBI Taxonomy" id="444093"/>
    <lineage>
        <taxon>Bacteria</taxon>
        <taxon>Bacillati</taxon>
        <taxon>Bacillota</taxon>
        <taxon>Clostridia</taxon>
        <taxon>Thermoanaerobacterales</taxon>
        <taxon>Thermoanaerobacteraceae</taxon>
        <taxon>Ammonifex</taxon>
    </lineage>
</organism>
<dbReference type="RefSeq" id="WP_115792005.1">
    <property type="nucleotide sequence ID" value="NZ_QSLN01000002.1"/>
</dbReference>
<dbReference type="SMART" id="SM00382">
    <property type="entry name" value="AAA"/>
    <property type="match status" value="1"/>
</dbReference>
<evidence type="ECO:0000256" key="4">
    <source>
        <dbReference type="ARBA" id="ARBA00030759"/>
    </source>
</evidence>
<dbReference type="Gene3D" id="1.10.8.80">
    <property type="entry name" value="Magnesium chelatase subunit I, C-Terminal domain"/>
    <property type="match status" value="1"/>
</dbReference>
<comment type="similarity">
    <text evidence="1">Belongs to the Mg-chelatase subunits D/I family.</text>
</comment>
<feature type="domain" description="VWFA" evidence="7">
    <location>
        <begin position="474"/>
        <end position="659"/>
    </location>
</feature>
<dbReference type="InterPro" id="IPR002035">
    <property type="entry name" value="VWF_A"/>
</dbReference>
<name>A0A3D8P697_9THEO</name>
<evidence type="ECO:0000256" key="3">
    <source>
        <dbReference type="ARBA" id="ARBA00022840"/>
    </source>
</evidence>
<dbReference type="SUPFAM" id="SSF52540">
    <property type="entry name" value="P-loop containing nucleoside triphosphate hydrolases"/>
    <property type="match status" value="1"/>
</dbReference>
<dbReference type="Pfam" id="PF01078">
    <property type="entry name" value="Mg_chelatase"/>
    <property type="match status" value="1"/>
</dbReference>
<dbReference type="GO" id="GO:0005524">
    <property type="term" value="F:ATP binding"/>
    <property type="evidence" value="ECO:0007669"/>
    <property type="project" value="UniProtKB-KW"/>
</dbReference>
<dbReference type="InterPro" id="IPR052989">
    <property type="entry name" value="Mg-chelatase_DI-like"/>
</dbReference>
<dbReference type="Gene3D" id="3.40.50.300">
    <property type="entry name" value="P-loop containing nucleotide triphosphate hydrolases"/>
    <property type="match status" value="1"/>
</dbReference>
<evidence type="ECO:0000256" key="2">
    <source>
        <dbReference type="ARBA" id="ARBA00022741"/>
    </source>
</evidence>
<dbReference type="Pfam" id="PF17863">
    <property type="entry name" value="AAA_lid_2"/>
    <property type="match status" value="1"/>
</dbReference>
<feature type="region of interest" description="Disordered" evidence="6">
    <location>
        <begin position="320"/>
        <end position="417"/>
    </location>
</feature>
<keyword evidence="9" id="KW-1185">Reference proteome</keyword>
<proteinExistence type="inferred from homology"/>
<dbReference type="InterPro" id="IPR000523">
    <property type="entry name" value="Mg_chelatse_chII-like_cat_dom"/>
</dbReference>
<dbReference type="Proteomes" id="UP000256329">
    <property type="component" value="Unassembled WGS sequence"/>
</dbReference>
<dbReference type="InterPro" id="IPR012804">
    <property type="entry name" value="Cob_chelat_sub_put"/>
</dbReference>
<dbReference type="InterPro" id="IPR036465">
    <property type="entry name" value="vWFA_dom_sf"/>
</dbReference>
<keyword evidence="2" id="KW-0547">Nucleotide-binding</keyword>
<dbReference type="PANTHER" id="PTHR35023:SF1">
    <property type="entry name" value="MG-PROTOPORPHYRIN IX CHELATASE"/>
    <property type="match status" value="1"/>
</dbReference>
<gene>
    <name evidence="8" type="ORF">DXX99_02840</name>
</gene>
<dbReference type="SMART" id="SM00327">
    <property type="entry name" value="VWA"/>
    <property type="match status" value="1"/>
</dbReference>
<dbReference type="NCBIfam" id="TIGR02442">
    <property type="entry name" value="Cob-chelat-sub"/>
    <property type="match status" value="1"/>
</dbReference>
<evidence type="ECO:0000256" key="1">
    <source>
        <dbReference type="ARBA" id="ARBA00005799"/>
    </source>
</evidence>
<dbReference type="InterPro" id="IPR041702">
    <property type="entry name" value="BchD/ChlD_VWA"/>
</dbReference>
<dbReference type="AlphaFoldDB" id="A0A3D8P697"/>
<keyword evidence="3" id="KW-0067">ATP-binding</keyword>
<evidence type="ECO:0000259" key="7">
    <source>
        <dbReference type="PROSITE" id="PS50234"/>
    </source>
</evidence>
<dbReference type="CDD" id="cd01451">
    <property type="entry name" value="vWA_Magnesium_chelatase"/>
    <property type="match status" value="1"/>
</dbReference>
<dbReference type="InterPro" id="IPR027417">
    <property type="entry name" value="P-loop_NTPase"/>
</dbReference>